<dbReference type="AlphaFoldDB" id="A0A914ASF8"/>
<reference evidence="3" key="1">
    <citation type="submission" date="2022-11" db="UniProtKB">
        <authorList>
            <consortium name="EnsemblMetazoa"/>
        </authorList>
    </citation>
    <scope>IDENTIFICATION</scope>
</reference>
<feature type="region of interest" description="Disordered" evidence="1">
    <location>
        <begin position="287"/>
        <end position="307"/>
    </location>
</feature>
<sequence length="374" mass="41358">MSGLRVNVDKTTAVWIGSKKDCTDKLCDDINVNCISPPDTFKVLVSGGFVQAITGGTLFLERGHREIVPCPLVTSRQIPPGDVVAMYWYYDSISMTSLLISYFFGRVAPQNGIPEGVYDIDDEFSLVIENVTAFNEGTYYFKVKPHLKMIEEGQVEIREKVSPVRPYPTVIGCNQDHDADTCELRVRHDSAVYNLTCVMEQVKPAVELRWIRARPDGYTELELDANNTVRPVTLSTHTGSSLRNNTYSTSASIQVPSVDDDAEYACEAVGVAVGNSIRTRVRLTKTHPTTATHDSTTAHDTKATHDNVGKTGAVDDELLTSDNDQIQTSGYMNVPLVMSSVSLLGILLIMLCRVKYDPKILHSGRWINADVSKF</sequence>
<dbReference type="Gene3D" id="2.60.40.10">
    <property type="entry name" value="Immunoglobulins"/>
    <property type="match status" value="1"/>
</dbReference>
<evidence type="ECO:0000313" key="4">
    <source>
        <dbReference type="Proteomes" id="UP000887568"/>
    </source>
</evidence>
<evidence type="ECO:0000259" key="2">
    <source>
        <dbReference type="PROSITE" id="PS50835"/>
    </source>
</evidence>
<accession>A0A914ASF8</accession>
<dbReference type="Proteomes" id="UP000887568">
    <property type="component" value="Unplaced"/>
</dbReference>
<dbReference type="OMA" id="DANQCEV"/>
<protein>
    <recommendedName>
        <fullName evidence="2">Ig-like domain-containing protein</fullName>
    </recommendedName>
</protein>
<dbReference type="InterPro" id="IPR007110">
    <property type="entry name" value="Ig-like_dom"/>
</dbReference>
<dbReference type="GeneID" id="119736763"/>
<dbReference type="RefSeq" id="XP_038066702.1">
    <property type="nucleotide sequence ID" value="XM_038210774.1"/>
</dbReference>
<evidence type="ECO:0000256" key="1">
    <source>
        <dbReference type="SAM" id="MobiDB-lite"/>
    </source>
</evidence>
<feature type="compositionally biased region" description="Basic and acidic residues" evidence="1">
    <location>
        <begin position="296"/>
        <end position="307"/>
    </location>
</feature>
<feature type="domain" description="Ig-like" evidence="2">
    <location>
        <begin position="168"/>
        <end position="284"/>
    </location>
</feature>
<dbReference type="InterPro" id="IPR036179">
    <property type="entry name" value="Ig-like_dom_sf"/>
</dbReference>
<proteinExistence type="predicted"/>
<dbReference type="SUPFAM" id="SSF48726">
    <property type="entry name" value="Immunoglobulin"/>
    <property type="match status" value="2"/>
</dbReference>
<dbReference type="PROSITE" id="PS50835">
    <property type="entry name" value="IG_LIKE"/>
    <property type="match status" value="1"/>
</dbReference>
<name>A0A914ASF8_PATMI</name>
<evidence type="ECO:0000313" key="3">
    <source>
        <dbReference type="EnsemblMetazoa" id="XP_038066702.1"/>
    </source>
</evidence>
<dbReference type="EnsemblMetazoa" id="XM_038210774.1">
    <property type="protein sequence ID" value="XP_038066702.1"/>
    <property type="gene ID" value="LOC119736763"/>
</dbReference>
<dbReference type="InterPro" id="IPR013783">
    <property type="entry name" value="Ig-like_fold"/>
</dbReference>
<keyword evidence="4" id="KW-1185">Reference proteome</keyword>
<dbReference type="OrthoDB" id="10072093at2759"/>
<organism evidence="3 4">
    <name type="scientific">Patiria miniata</name>
    <name type="common">Bat star</name>
    <name type="synonym">Asterina miniata</name>
    <dbReference type="NCBI Taxonomy" id="46514"/>
    <lineage>
        <taxon>Eukaryota</taxon>
        <taxon>Metazoa</taxon>
        <taxon>Echinodermata</taxon>
        <taxon>Eleutherozoa</taxon>
        <taxon>Asterozoa</taxon>
        <taxon>Asteroidea</taxon>
        <taxon>Valvatacea</taxon>
        <taxon>Valvatida</taxon>
        <taxon>Asterinidae</taxon>
        <taxon>Patiria</taxon>
    </lineage>
</organism>